<proteinExistence type="predicted"/>
<dbReference type="Proteomes" id="UP000826271">
    <property type="component" value="Unassembled WGS sequence"/>
</dbReference>
<accession>A0AAV6XPR3</accession>
<feature type="chain" id="PRO_5043876928" description="Bifunctional inhibitor/plant lipid transfer protein/seed storage helical domain-containing protein" evidence="1">
    <location>
        <begin position="28"/>
        <end position="171"/>
    </location>
</feature>
<comment type="caution">
    <text evidence="3">The sequence shown here is derived from an EMBL/GenBank/DDBJ whole genome shotgun (WGS) entry which is preliminary data.</text>
</comment>
<feature type="signal peptide" evidence="1">
    <location>
        <begin position="1"/>
        <end position="27"/>
    </location>
</feature>
<gene>
    <name evidence="3" type="ORF">BUALT_Bualt06G0080000</name>
</gene>
<organism evidence="3 4">
    <name type="scientific">Buddleja alternifolia</name>
    <dbReference type="NCBI Taxonomy" id="168488"/>
    <lineage>
        <taxon>Eukaryota</taxon>
        <taxon>Viridiplantae</taxon>
        <taxon>Streptophyta</taxon>
        <taxon>Embryophyta</taxon>
        <taxon>Tracheophyta</taxon>
        <taxon>Spermatophyta</taxon>
        <taxon>Magnoliopsida</taxon>
        <taxon>eudicotyledons</taxon>
        <taxon>Gunneridae</taxon>
        <taxon>Pentapetalae</taxon>
        <taxon>asterids</taxon>
        <taxon>lamiids</taxon>
        <taxon>Lamiales</taxon>
        <taxon>Scrophulariaceae</taxon>
        <taxon>Buddlejeae</taxon>
        <taxon>Buddleja</taxon>
    </lineage>
</organism>
<dbReference type="Gene3D" id="1.10.110.10">
    <property type="entry name" value="Plant lipid-transfer and hydrophobic proteins"/>
    <property type="match status" value="1"/>
</dbReference>
<keyword evidence="1" id="KW-0732">Signal</keyword>
<dbReference type="PANTHER" id="PTHR33286">
    <property type="entry name" value="BIFUNCTIONAL INHIBITOR/LIPID-TRANSFER PROTEIN/SEED STORAGE 2S ALBUMIN SUPERFAMILY PROTEIN"/>
    <property type="match status" value="1"/>
</dbReference>
<dbReference type="PANTHER" id="PTHR33286:SF32">
    <property type="entry name" value="BIFUNCTIONAL INHIBITOR_PLANT LIPID TRANSFER PROTEIN_SEED STORAGE HELICAL DOMAIN-CONTAINING PROTEIN"/>
    <property type="match status" value="1"/>
</dbReference>
<feature type="domain" description="Bifunctional inhibitor/plant lipid transfer protein/seed storage helical" evidence="2">
    <location>
        <begin position="18"/>
        <end position="108"/>
    </location>
</feature>
<dbReference type="EMBL" id="WHWC01000006">
    <property type="protein sequence ID" value="KAG8381045.1"/>
    <property type="molecule type" value="Genomic_DNA"/>
</dbReference>
<name>A0AAV6XPR3_9LAMI</name>
<dbReference type="AlphaFoldDB" id="A0AAV6XPR3"/>
<sequence length="171" mass="18148">MTKGHTSLITKTMLVVVAALMVRAALGQNLTPGQCKEEKDNLEQTCRSVALIFGRNPTAACCQLVRTAHVECVCPYVSSKLVAAVGGPKRLIRLVGSCGRFIPRNFKCGMRQTVAAEEVDDGEWGVGVGVGGATFNVLVLRASAENAARATAATARTKRRLSLAILDFGED</sequence>
<dbReference type="Pfam" id="PF14368">
    <property type="entry name" value="LTP_2"/>
    <property type="match status" value="1"/>
</dbReference>
<reference evidence="3" key="1">
    <citation type="submission" date="2019-10" db="EMBL/GenBank/DDBJ databases">
        <authorList>
            <person name="Zhang R."/>
            <person name="Pan Y."/>
            <person name="Wang J."/>
            <person name="Ma R."/>
            <person name="Yu S."/>
        </authorList>
    </citation>
    <scope>NUCLEOTIDE SEQUENCE</scope>
    <source>
        <strain evidence="3">LA-IB0</strain>
        <tissue evidence="3">Leaf</tissue>
    </source>
</reference>
<dbReference type="InterPro" id="IPR036312">
    <property type="entry name" value="Bifun_inhib/LTP/seed_sf"/>
</dbReference>
<dbReference type="InterPro" id="IPR016140">
    <property type="entry name" value="Bifunc_inhib/LTP/seed_store"/>
</dbReference>
<dbReference type="SUPFAM" id="SSF47699">
    <property type="entry name" value="Bifunctional inhibitor/lipid-transfer protein/seed storage 2S albumin"/>
    <property type="match status" value="1"/>
</dbReference>
<evidence type="ECO:0000259" key="2">
    <source>
        <dbReference type="Pfam" id="PF14368"/>
    </source>
</evidence>
<evidence type="ECO:0000313" key="4">
    <source>
        <dbReference type="Proteomes" id="UP000826271"/>
    </source>
</evidence>
<evidence type="ECO:0000313" key="3">
    <source>
        <dbReference type="EMBL" id="KAG8381045.1"/>
    </source>
</evidence>
<evidence type="ECO:0000256" key="1">
    <source>
        <dbReference type="SAM" id="SignalP"/>
    </source>
</evidence>
<keyword evidence="4" id="KW-1185">Reference proteome</keyword>
<protein>
    <recommendedName>
        <fullName evidence="2">Bifunctional inhibitor/plant lipid transfer protein/seed storage helical domain-containing protein</fullName>
    </recommendedName>
</protein>